<sequence length="211" mass="22469">MGDTVLEHDGPFTERDYLALAPRDGHVELVEGTLLVGPVNSAEHGTAVAAVRAALEKALPEGLRVVETTPLRLGHDCVLVPDLVIARDVPVERAESAESSESSGGEPASEEPAQVETGPEVLDCADVLIVVDVVDRTHGITQRSFKPQLYARSRIPYAVLVDSAAPEAAASMLISGRYHEFARAGAGERLVLEEPFRVEIDLTSLSGQGDQ</sequence>
<protein>
    <submittedName>
        <fullName evidence="3">Putative restriction endonuclease</fullName>
    </submittedName>
</protein>
<dbReference type="Pfam" id="PF05685">
    <property type="entry name" value="Uma2"/>
    <property type="match status" value="1"/>
</dbReference>
<dbReference type="InterPro" id="IPR012296">
    <property type="entry name" value="Nuclease_put_TT1808"/>
</dbReference>
<keyword evidence="3" id="KW-0540">Nuclease</keyword>
<dbReference type="AlphaFoldDB" id="A0A1M6TXL1"/>
<feature type="region of interest" description="Disordered" evidence="1">
    <location>
        <begin position="91"/>
        <end position="117"/>
    </location>
</feature>
<accession>A0A1M6TXL1</accession>
<evidence type="ECO:0000259" key="2">
    <source>
        <dbReference type="Pfam" id="PF05685"/>
    </source>
</evidence>
<dbReference type="OrthoDB" id="3289716at2"/>
<dbReference type="InterPro" id="IPR011335">
    <property type="entry name" value="Restrct_endonuc-II-like"/>
</dbReference>
<dbReference type="RefSeq" id="WP_073457345.1">
    <property type="nucleotide sequence ID" value="NZ_CALGVN010000044.1"/>
</dbReference>
<proteinExistence type="predicted"/>
<organism evidence="3 4">
    <name type="scientific">Pseudonocardia thermophila</name>
    <dbReference type="NCBI Taxonomy" id="1848"/>
    <lineage>
        <taxon>Bacteria</taxon>
        <taxon>Bacillati</taxon>
        <taxon>Actinomycetota</taxon>
        <taxon>Actinomycetes</taxon>
        <taxon>Pseudonocardiales</taxon>
        <taxon>Pseudonocardiaceae</taxon>
        <taxon>Pseudonocardia</taxon>
    </lineage>
</organism>
<dbReference type="GO" id="GO:0004519">
    <property type="term" value="F:endonuclease activity"/>
    <property type="evidence" value="ECO:0007669"/>
    <property type="project" value="UniProtKB-KW"/>
</dbReference>
<evidence type="ECO:0000256" key="1">
    <source>
        <dbReference type="SAM" id="MobiDB-lite"/>
    </source>
</evidence>
<dbReference type="Proteomes" id="UP000184363">
    <property type="component" value="Unassembled WGS sequence"/>
</dbReference>
<dbReference type="STRING" id="1848.SAMN05443637_10915"/>
<dbReference type="Gene3D" id="3.90.1570.10">
    <property type="entry name" value="tt1808, chain A"/>
    <property type="match status" value="1"/>
</dbReference>
<gene>
    <name evidence="3" type="ORF">SAMN05443637_10915</name>
</gene>
<keyword evidence="4" id="KW-1185">Reference proteome</keyword>
<dbReference type="EMBL" id="FRAP01000009">
    <property type="protein sequence ID" value="SHK61785.1"/>
    <property type="molecule type" value="Genomic_DNA"/>
</dbReference>
<evidence type="ECO:0000313" key="3">
    <source>
        <dbReference type="EMBL" id="SHK61785.1"/>
    </source>
</evidence>
<dbReference type="SUPFAM" id="SSF52980">
    <property type="entry name" value="Restriction endonuclease-like"/>
    <property type="match status" value="1"/>
</dbReference>
<evidence type="ECO:0000313" key="4">
    <source>
        <dbReference type="Proteomes" id="UP000184363"/>
    </source>
</evidence>
<keyword evidence="3" id="KW-0255">Endonuclease</keyword>
<reference evidence="3 4" key="1">
    <citation type="submission" date="2016-11" db="EMBL/GenBank/DDBJ databases">
        <authorList>
            <person name="Jaros S."/>
            <person name="Januszkiewicz K."/>
            <person name="Wedrychowicz H."/>
        </authorList>
    </citation>
    <scope>NUCLEOTIDE SEQUENCE [LARGE SCALE GENOMIC DNA]</scope>
    <source>
        <strain evidence="3 4">DSM 43832</strain>
    </source>
</reference>
<dbReference type="InterPro" id="IPR008538">
    <property type="entry name" value="Uma2"/>
</dbReference>
<feature type="compositionally biased region" description="Low complexity" evidence="1">
    <location>
        <begin position="97"/>
        <end position="112"/>
    </location>
</feature>
<name>A0A1M6TXL1_PSETH</name>
<feature type="domain" description="Putative restriction endonuclease" evidence="2">
    <location>
        <begin position="16"/>
        <end position="202"/>
    </location>
</feature>
<keyword evidence="3" id="KW-0378">Hydrolase</keyword>